<feature type="region of interest" description="Disordered" evidence="5">
    <location>
        <begin position="454"/>
        <end position="474"/>
    </location>
</feature>
<evidence type="ECO:0000313" key="8">
    <source>
        <dbReference type="EMBL" id="TXG54296.1"/>
    </source>
</evidence>
<protein>
    <recommendedName>
        <fullName evidence="10">Gamma-glutamylcyclotransferase family protein</fullName>
    </recommendedName>
</protein>
<dbReference type="InterPro" id="IPR036568">
    <property type="entry name" value="GGCT-like_sf"/>
</dbReference>
<dbReference type="GO" id="GO:0016746">
    <property type="term" value="F:acyltransferase activity"/>
    <property type="evidence" value="ECO:0007669"/>
    <property type="project" value="UniProtKB-KW"/>
</dbReference>
<accession>A0A5C7HDK4</accession>
<dbReference type="SUPFAM" id="SSF110857">
    <property type="entry name" value="Gamma-glutamyl cyclotransferase-like"/>
    <property type="match status" value="1"/>
</dbReference>
<organism evidence="8 9">
    <name type="scientific">Acer yangbiense</name>
    <dbReference type="NCBI Taxonomy" id="1000413"/>
    <lineage>
        <taxon>Eukaryota</taxon>
        <taxon>Viridiplantae</taxon>
        <taxon>Streptophyta</taxon>
        <taxon>Embryophyta</taxon>
        <taxon>Tracheophyta</taxon>
        <taxon>Spermatophyta</taxon>
        <taxon>Magnoliopsida</taxon>
        <taxon>eudicotyledons</taxon>
        <taxon>Gunneridae</taxon>
        <taxon>Pentapetalae</taxon>
        <taxon>rosids</taxon>
        <taxon>malvids</taxon>
        <taxon>Sapindales</taxon>
        <taxon>Sapindaceae</taxon>
        <taxon>Hippocastanoideae</taxon>
        <taxon>Acereae</taxon>
        <taxon>Acer</taxon>
    </lineage>
</organism>
<dbReference type="InterPro" id="IPR009288">
    <property type="entry name" value="AIG2-like_dom"/>
</dbReference>
<dbReference type="AlphaFoldDB" id="A0A5C7HDK4"/>
<evidence type="ECO:0000256" key="1">
    <source>
        <dbReference type="ARBA" id="ARBA00002782"/>
    </source>
</evidence>
<evidence type="ECO:0000256" key="2">
    <source>
        <dbReference type="ARBA" id="ARBA00008861"/>
    </source>
</evidence>
<dbReference type="GO" id="GO:0061929">
    <property type="term" value="F:gamma-glutamylaminecyclotransferase activity"/>
    <property type="evidence" value="ECO:0007669"/>
    <property type="project" value="InterPro"/>
</dbReference>
<feature type="active site" description="Proton acceptor" evidence="4">
    <location>
        <position position="90"/>
    </location>
</feature>
<keyword evidence="3" id="KW-0808">Transferase</keyword>
<dbReference type="GO" id="GO:0005829">
    <property type="term" value="C:cytosol"/>
    <property type="evidence" value="ECO:0007669"/>
    <property type="project" value="TreeGrafter"/>
</dbReference>
<comment type="similarity">
    <text evidence="2">Belongs to the gamma-glutamylcyclotransferase family.</text>
</comment>
<name>A0A5C7HDK4_9ROSI</name>
<dbReference type="Pfam" id="PF06094">
    <property type="entry name" value="GGACT"/>
    <property type="match status" value="1"/>
</dbReference>
<comment type="caution">
    <text evidence="8">The sequence shown here is derived from an EMBL/GenBank/DDBJ whole genome shotgun (WGS) entry which is preliminary data.</text>
</comment>
<gene>
    <name evidence="8" type="ORF">EZV62_019552</name>
</gene>
<reference evidence="9" key="1">
    <citation type="journal article" date="2019" name="Gigascience">
        <title>De novo genome assembly of the endangered Acer yangbiense, a plant species with extremely small populations endemic to Yunnan Province, China.</title>
        <authorList>
            <person name="Yang J."/>
            <person name="Wariss H.M."/>
            <person name="Tao L."/>
            <person name="Zhang R."/>
            <person name="Yun Q."/>
            <person name="Hollingsworth P."/>
            <person name="Dao Z."/>
            <person name="Luo G."/>
            <person name="Guo H."/>
            <person name="Ma Y."/>
            <person name="Sun W."/>
        </authorList>
    </citation>
    <scope>NUCLEOTIDE SEQUENCE [LARGE SCALE GENOMIC DNA]</scope>
    <source>
        <strain evidence="9">cv. Malutang</strain>
    </source>
</reference>
<dbReference type="InterPro" id="IPR013024">
    <property type="entry name" value="GGCT-like"/>
</dbReference>
<dbReference type="InterPro" id="IPR039126">
    <property type="entry name" value="GGACT"/>
</dbReference>
<feature type="domain" description="GAG-pre-integrase" evidence="7">
    <location>
        <begin position="257"/>
        <end position="310"/>
    </location>
</feature>
<dbReference type="Proteomes" id="UP000323000">
    <property type="component" value="Chromosome 9"/>
</dbReference>
<keyword evidence="3" id="KW-0012">Acyltransferase</keyword>
<evidence type="ECO:0000259" key="7">
    <source>
        <dbReference type="Pfam" id="PF13976"/>
    </source>
</evidence>
<keyword evidence="9" id="KW-1185">Reference proteome</keyword>
<evidence type="ECO:0000256" key="5">
    <source>
        <dbReference type="SAM" id="MobiDB-lite"/>
    </source>
</evidence>
<evidence type="ECO:0000313" key="9">
    <source>
        <dbReference type="Proteomes" id="UP000323000"/>
    </source>
</evidence>
<dbReference type="Pfam" id="PF13976">
    <property type="entry name" value="gag_pre-integrs"/>
    <property type="match status" value="1"/>
</dbReference>
<sequence>MADKSESKRTLIFTYGTLKHGLPNHNLMQDLISQNDAVYLGPFSTQQPYPLVCGLHGIPYLINLAGSGNRVKGELYSVSSRGLVRLDELEGTSIGHYDRLPIQVQSEDGAVSKDGEAYFANSRFGVRLWEKKGKVGMSEYSLREGREYVRIVDRVIKSKSGSYVIEAHVDMPIVGVITLYISLLMFILRVHPDRLDYDQNTKRVLLQGSLKDGLYQMRLVEKRPRFLDKSTLRSDKLPIQKFSFFSKVAYNKTNVSQSHLYSADVATKTSSVIWHAKLGHLSPIVLKKALKNVNFPFTLHSLDFCDSCQLVLTIKVINVYIQMERCISQEMWLALCQPVLLNSRLASQPFAHVPPSQPTTAAIPHWVQHSFDERASIHPMVNRFRTGFLKPKVFMSTSNVSLVASSEPKNVKHALADHKWHSAMLDELKALKHSLAYSGLAIYKPFDGRSNINHLNQHKSRSDDVNYKSRAVTS</sequence>
<dbReference type="CDD" id="cd06661">
    <property type="entry name" value="GGCT_like"/>
    <property type="match status" value="1"/>
</dbReference>
<dbReference type="InterPro" id="IPR025724">
    <property type="entry name" value="GAG-pre-integrase_dom"/>
</dbReference>
<evidence type="ECO:0008006" key="10">
    <source>
        <dbReference type="Google" id="ProtNLM"/>
    </source>
</evidence>
<comment type="function">
    <text evidence="1">Putative gamma-glutamylcyclotransferase.</text>
</comment>
<dbReference type="PANTHER" id="PTHR12510">
    <property type="entry name" value="TROPONIN C-AKIN-1 PROTEIN"/>
    <property type="match status" value="1"/>
</dbReference>
<evidence type="ECO:0000259" key="6">
    <source>
        <dbReference type="Pfam" id="PF06094"/>
    </source>
</evidence>
<evidence type="ECO:0000256" key="4">
    <source>
        <dbReference type="PIRSR" id="PIRSR639126-1"/>
    </source>
</evidence>
<dbReference type="PANTHER" id="PTHR12510:SF15">
    <property type="entry name" value="GAMMA-GLUTAMYLCYCLOTRANSFERASE FAMILY PROTEIN"/>
    <property type="match status" value="1"/>
</dbReference>
<proteinExistence type="inferred from homology"/>
<dbReference type="Gene3D" id="3.10.490.10">
    <property type="entry name" value="Gamma-glutamyl cyclotransferase-like"/>
    <property type="match status" value="1"/>
</dbReference>
<dbReference type="EMBL" id="VAHF01000009">
    <property type="protein sequence ID" value="TXG54296.1"/>
    <property type="molecule type" value="Genomic_DNA"/>
</dbReference>
<evidence type="ECO:0000256" key="3">
    <source>
        <dbReference type="ARBA" id="ARBA00023315"/>
    </source>
</evidence>
<dbReference type="OrthoDB" id="113620at2759"/>
<feature type="domain" description="Gamma-glutamylcyclotransferase AIG2-like" evidence="6">
    <location>
        <begin position="12"/>
        <end position="122"/>
    </location>
</feature>